<dbReference type="GO" id="GO:0006633">
    <property type="term" value="P:fatty acid biosynthetic process"/>
    <property type="evidence" value="ECO:0007669"/>
    <property type="project" value="UniProtKB-KW"/>
</dbReference>
<dbReference type="AlphaFoldDB" id="A0AA51BKP3"/>
<dbReference type="EMBL" id="CP128385">
    <property type="protein sequence ID" value="WMI30501.1"/>
    <property type="molecule type" value="Genomic_DNA"/>
</dbReference>
<dbReference type="InterPro" id="IPR011053">
    <property type="entry name" value="Single_hybrid_motif"/>
</dbReference>
<dbReference type="PANTHER" id="PTHR45266:SF3">
    <property type="entry name" value="OXALOACETATE DECARBOXYLASE ALPHA CHAIN"/>
    <property type="match status" value="1"/>
</dbReference>
<name>A0AA51BKP3_9BACT</name>
<reference evidence="6" key="1">
    <citation type="journal article" date="2021" name="Front. Microbiol.">
        <title>Genome Analysis of a Verrucomicrobial Endosymbiont With a Tiny Genome Discovered in an Antarctic Lake.</title>
        <authorList>
            <person name="Williams T.J."/>
            <person name="Allen M.A."/>
            <person name="Ivanova N."/>
            <person name="Huntemann M."/>
            <person name="Haque S."/>
            <person name="Hancock A.M."/>
            <person name="Brazendale S."/>
            <person name="Cavicchioli R."/>
        </authorList>
    </citation>
    <scope>NUCLEOTIDE SEQUENCE</scope>
    <source>
        <strain evidence="6">MAG_Ga0307966_1000010</strain>
    </source>
</reference>
<keyword evidence="4" id="KW-0443">Lipid metabolism</keyword>
<accession>A0AA51BKP3</accession>
<evidence type="ECO:0000256" key="2">
    <source>
        <dbReference type="ARBA" id="ARBA00017562"/>
    </source>
</evidence>
<proteinExistence type="predicted"/>
<dbReference type="PANTHER" id="PTHR45266">
    <property type="entry name" value="OXALOACETATE DECARBOXYLASE ALPHA CHAIN"/>
    <property type="match status" value="1"/>
</dbReference>
<sequence length="169" mass="18493">MFVDILIDSIKKIIETANFNNIVDLSTTYGNFKLSFKKAGTGFFNNIEGSALPISTTTTSTPIVTSKKNTQDCSVKGTVENLQGGQEGVIFDIIRSPIVGTFYRSSSPESSPFIKEGSRVTKGDTVCIVEAMKIMNELKSELNGTLVEFFVKDGSLVEYNQPIMKLKLS</sequence>
<dbReference type="GO" id="GO:0003989">
    <property type="term" value="F:acetyl-CoA carboxylase activity"/>
    <property type="evidence" value="ECO:0007669"/>
    <property type="project" value="InterPro"/>
</dbReference>
<dbReference type="PROSITE" id="PS50968">
    <property type="entry name" value="BIOTINYL_LIPOYL"/>
    <property type="match status" value="1"/>
</dbReference>
<keyword evidence="4" id="KW-0275">Fatty acid biosynthesis</keyword>
<dbReference type="InterPro" id="IPR000089">
    <property type="entry name" value="Biotin_lipoyl"/>
</dbReference>
<comment type="function">
    <text evidence="1 4">This protein is a component of the acetyl coenzyme A carboxylase complex; first, biotin carboxylase catalyzes the carboxylation of the carrier protein and then the transcarboxylase transfers the carboxyl group to form malonyl-CoA.</text>
</comment>
<keyword evidence="4" id="KW-0444">Lipid biosynthesis</keyword>
<evidence type="ECO:0000256" key="3">
    <source>
        <dbReference type="ARBA" id="ARBA00023267"/>
    </source>
</evidence>
<dbReference type="InterPro" id="IPR050709">
    <property type="entry name" value="Biotin_Carboxyl_Carrier/Decarb"/>
</dbReference>
<gene>
    <name evidence="6" type="primary">accB</name>
    <name evidence="6" type="ORF">QTO32_00185</name>
</gene>
<dbReference type="CDD" id="cd06850">
    <property type="entry name" value="biotinyl_domain"/>
    <property type="match status" value="1"/>
</dbReference>
<dbReference type="Proteomes" id="UP001238843">
    <property type="component" value="Chromosome"/>
</dbReference>
<keyword evidence="6" id="KW-0436">Ligase</keyword>
<feature type="domain" description="Lipoyl-binding" evidence="5">
    <location>
        <begin position="84"/>
        <end position="167"/>
    </location>
</feature>
<evidence type="ECO:0000256" key="4">
    <source>
        <dbReference type="RuleBase" id="RU364072"/>
    </source>
</evidence>
<dbReference type="Pfam" id="PF00364">
    <property type="entry name" value="Biotin_lipoyl"/>
    <property type="match status" value="1"/>
</dbReference>
<evidence type="ECO:0000256" key="1">
    <source>
        <dbReference type="ARBA" id="ARBA00003761"/>
    </source>
</evidence>
<reference evidence="6" key="2">
    <citation type="submission" date="2023-06" db="EMBL/GenBank/DDBJ databases">
        <authorList>
            <person name="Williams T.J."/>
            <person name="Allen M.A."/>
            <person name="Ivanova N."/>
            <person name="Huntemann M."/>
            <person name="Haque S."/>
            <person name="Hancock A.M."/>
            <person name="Brazendale S."/>
            <person name="Cavicchioli R."/>
        </authorList>
    </citation>
    <scope>NUCLEOTIDE SEQUENCE</scope>
    <source>
        <strain evidence="6">MAG_Ga0307966_1000010</strain>
    </source>
</reference>
<dbReference type="SUPFAM" id="SSF51230">
    <property type="entry name" value="Single hybrid motif"/>
    <property type="match status" value="1"/>
</dbReference>
<dbReference type="NCBIfam" id="TIGR00531">
    <property type="entry name" value="BCCP"/>
    <property type="match status" value="1"/>
</dbReference>
<dbReference type="InterPro" id="IPR001249">
    <property type="entry name" value="AcCoA_biotinCC"/>
</dbReference>
<evidence type="ECO:0000259" key="5">
    <source>
        <dbReference type="PROSITE" id="PS50968"/>
    </source>
</evidence>
<keyword evidence="4" id="KW-0276">Fatty acid metabolism</keyword>
<dbReference type="Gene3D" id="2.40.50.100">
    <property type="match status" value="1"/>
</dbReference>
<dbReference type="GO" id="GO:0009317">
    <property type="term" value="C:acetyl-CoA carboxylase complex"/>
    <property type="evidence" value="ECO:0007669"/>
    <property type="project" value="InterPro"/>
</dbReference>
<evidence type="ECO:0000313" key="6">
    <source>
        <dbReference type="EMBL" id="WMI30501.1"/>
    </source>
</evidence>
<protein>
    <recommendedName>
        <fullName evidence="2 4">Biotin carboxyl carrier protein of acetyl-CoA carboxylase</fullName>
    </recommendedName>
</protein>
<organism evidence="6">
    <name type="scientific">Candidatus Organicella extenuata</name>
    <dbReference type="NCBI Taxonomy" id="2841811"/>
    <lineage>
        <taxon>Bacteria</taxon>
        <taxon>Pseudomonadati</taxon>
        <taxon>Verrucomicrobiota</taxon>
        <taxon>Candidatus Organicella</taxon>
    </lineage>
</organism>
<keyword evidence="3 4" id="KW-0092">Biotin</keyword>
<comment type="pathway">
    <text evidence="4">Lipid metabolism; fatty acid biosynthesis.</text>
</comment>
<dbReference type="PRINTS" id="PR01071">
    <property type="entry name" value="ACOABIOTINCC"/>
</dbReference>